<proteinExistence type="predicted"/>
<dbReference type="Gene3D" id="2.150.10.10">
    <property type="entry name" value="Serralysin-like metalloprotease, C-terminal"/>
    <property type="match status" value="2"/>
</dbReference>
<dbReference type="Pfam" id="PF00353">
    <property type="entry name" value="HemolysinCabind"/>
    <property type="match status" value="3"/>
</dbReference>
<comment type="caution">
    <text evidence="5">The sequence shown here is derived from an EMBL/GenBank/DDBJ whole genome shotgun (WGS) entry which is preliminary data.</text>
</comment>
<accession>A0A9X3SI34</accession>
<keyword evidence="6" id="KW-1185">Reference proteome</keyword>
<dbReference type="SUPFAM" id="SSF51120">
    <property type="entry name" value="beta-Roll"/>
    <property type="match status" value="2"/>
</dbReference>
<dbReference type="PANTHER" id="PTHR38340">
    <property type="entry name" value="S-LAYER PROTEIN"/>
    <property type="match status" value="1"/>
</dbReference>
<organism evidence="5 6">
    <name type="scientific">Solirubrobacter phytolaccae</name>
    <dbReference type="NCBI Taxonomy" id="1404360"/>
    <lineage>
        <taxon>Bacteria</taxon>
        <taxon>Bacillati</taxon>
        <taxon>Actinomycetota</taxon>
        <taxon>Thermoleophilia</taxon>
        <taxon>Solirubrobacterales</taxon>
        <taxon>Solirubrobacteraceae</taxon>
        <taxon>Solirubrobacter</taxon>
    </lineage>
</organism>
<feature type="chain" id="PRO_5040798889" description="Calcium-binding protein" evidence="4">
    <location>
        <begin position="21"/>
        <end position="376"/>
    </location>
</feature>
<dbReference type="AlphaFoldDB" id="A0A9X3SI34"/>
<gene>
    <name evidence="5" type="ORF">OJ997_25975</name>
</gene>
<dbReference type="EMBL" id="JAPDDP010000060">
    <property type="protein sequence ID" value="MDA0183782.1"/>
    <property type="molecule type" value="Genomic_DNA"/>
</dbReference>
<feature type="region of interest" description="Disordered" evidence="3">
    <location>
        <begin position="124"/>
        <end position="181"/>
    </location>
</feature>
<evidence type="ECO:0000256" key="1">
    <source>
        <dbReference type="ARBA" id="ARBA00004613"/>
    </source>
</evidence>
<comment type="subcellular location">
    <subcellularLocation>
        <location evidence="1">Secreted</location>
    </subcellularLocation>
</comment>
<dbReference type="InterPro" id="IPR011049">
    <property type="entry name" value="Serralysin-like_metalloprot_C"/>
</dbReference>
<name>A0A9X3SI34_9ACTN</name>
<dbReference type="GO" id="GO:0005576">
    <property type="term" value="C:extracellular region"/>
    <property type="evidence" value="ECO:0007669"/>
    <property type="project" value="UniProtKB-SubCell"/>
</dbReference>
<evidence type="ECO:0000256" key="2">
    <source>
        <dbReference type="ARBA" id="ARBA00022525"/>
    </source>
</evidence>
<feature type="compositionally biased region" description="Basic and acidic residues" evidence="3">
    <location>
        <begin position="137"/>
        <end position="169"/>
    </location>
</feature>
<sequence length="376" mass="39203">MTRAALVLAAFLGLAAPAQAGTITSSWDPKFGGAYAFTAAPGERNQVTIEPAGKDVRITDTAGAPTGECVPESPTAVRCPGSQDLFVDTGDGDDTVVNHSDLLGSVYGGPGNDRLETTTATRLVGGDGDDTLVGSPGHDRLDGGPGRDRMSGGRGDDRFLLGHDGREPVPDVVSGGAGSDTANYFDRTDDLRIDLARGRGPDGDVFESLERAIGGSGDDVLIGDAQGNRLEGRFGKDRIDGGAGDDKLIGQGEDTLIGRAGDDYFSVEAGAVIRCGAGRDRVWADEGTVPRIPAGCERVASAGPVLHLRPGRLRATWDDGASYGRPCRLRVTVDGRRVVAGRWVPARRPATVRIAPVGMCDPDYDQLPPAGVFRLL</sequence>
<dbReference type="InterPro" id="IPR050557">
    <property type="entry name" value="RTX_toxin/Mannuronan_C5-epim"/>
</dbReference>
<feature type="signal peptide" evidence="4">
    <location>
        <begin position="1"/>
        <end position="20"/>
    </location>
</feature>
<reference evidence="5" key="1">
    <citation type="submission" date="2022-10" db="EMBL/GenBank/DDBJ databases">
        <title>The WGS of Solirubrobacter phytolaccae KCTC 29190.</title>
        <authorList>
            <person name="Jiang Z."/>
        </authorList>
    </citation>
    <scope>NUCLEOTIDE SEQUENCE</scope>
    <source>
        <strain evidence="5">KCTC 29190</strain>
    </source>
</reference>
<evidence type="ECO:0000256" key="3">
    <source>
        <dbReference type="SAM" id="MobiDB-lite"/>
    </source>
</evidence>
<protein>
    <recommendedName>
        <fullName evidence="7">Calcium-binding protein</fullName>
    </recommendedName>
</protein>
<keyword evidence="2" id="KW-0964">Secreted</keyword>
<dbReference type="PANTHER" id="PTHR38340:SF1">
    <property type="entry name" value="S-LAYER PROTEIN"/>
    <property type="match status" value="1"/>
</dbReference>
<dbReference type="PRINTS" id="PR00313">
    <property type="entry name" value="CABNDNGRPT"/>
</dbReference>
<keyword evidence="4" id="KW-0732">Signal</keyword>
<dbReference type="GO" id="GO:0005509">
    <property type="term" value="F:calcium ion binding"/>
    <property type="evidence" value="ECO:0007669"/>
    <property type="project" value="InterPro"/>
</dbReference>
<evidence type="ECO:0008006" key="7">
    <source>
        <dbReference type="Google" id="ProtNLM"/>
    </source>
</evidence>
<dbReference type="InterPro" id="IPR018511">
    <property type="entry name" value="Hemolysin-typ_Ca-bd_CS"/>
</dbReference>
<dbReference type="RefSeq" id="WP_270028195.1">
    <property type="nucleotide sequence ID" value="NZ_JAPDDP010000060.1"/>
</dbReference>
<dbReference type="InterPro" id="IPR001343">
    <property type="entry name" value="Hemolysn_Ca-bd"/>
</dbReference>
<dbReference type="Proteomes" id="UP001147653">
    <property type="component" value="Unassembled WGS sequence"/>
</dbReference>
<evidence type="ECO:0000313" key="5">
    <source>
        <dbReference type="EMBL" id="MDA0183782.1"/>
    </source>
</evidence>
<evidence type="ECO:0000256" key="4">
    <source>
        <dbReference type="SAM" id="SignalP"/>
    </source>
</evidence>
<evidence type="ECO:0000313" key="6">
    <source>
        <dbReference type="Proteomes" id="UP001147653"/>
    </source>
</evidence>
<dbReference type="PROSITE" id="PS00330">
    <property type="entry name" value="HEMOLYSIN_CALCIUM"/>
    <property type="match status" value="1"/>
</dbReference>